<dbReference type="EMBL" id="CAXIXY010000004">
    <property type="protein sequence ID" value="CAL2086939.1"/>
    <property type="molecule type" value="Genomic_DNA"/>
</dbReference>
<reference evidence="1 2" key="1">
    <citation type="submission" date="2024-05" db="EMBL/GenBank/DDBJ databases">
        <authorList>
            <person name="Duchaud E."/>
        </authorList>
    </citation>
    <scope>NUCLEOTIDE SEQUENCE [LARGE SCALE GENOMIC DNA]</scope>
    <source>
        <strain evidence="1">Ena-SAMPLE-TAB-13-05-2024-13:56:06:370-140302</strain>
    </source>
</reference>
<sequence>MKKKLFISFLFIIISVFTYSYGQEITIHGKVVDKIGVVSNVNILNTTSKKGTFSDDLGFFSIKVSLGTELEFTSIQHYKKVVVIDHNILTTKSITIELYLKDNLLEEVNVSNKKMFGTFKRNVTQSTRDIAVVKSRGALDFSEIKIKENKNYHKATTLNRELNNITDPTQRFEGASLGGAFIPFASILKRRKQKKKFEFKRNFPSLILKELGERFFFKELKIPKNKFYHFLEYCNPLGIEKLYQEGNILEVIEILTKESKEYLINDMHK</sequence>
<keyword evidence="2" id="KW-1185">Reference proteome</keyword>
<comment type="caution">
    <text evidence="1">The sequence shown here is derived from an EMBL/GenBank/DDBJ whole genome shotgun (WGS) entry which is preliminary data.</text>
</comment>
<dbReference type="InterPro" id="IPR008969">
    <property type="entry name" value="CarboxyPept-like_regulatory"/>
</dbReference>
<evidence type="ECO:0000313" key="2">
    <source>
        <dbReference type="Proteomes" id="UP001497416"/>
    </source>
</evidence>
<dbReference type="Proteomes" id="UP001497416">
    <property type="component" value="Unassembled WGS sequence"/>
</dbReference>
<protein>
    <submittedName>
        <fullName evidence="1">Carboxypeptidase-like protein</fullName>
    </submittedName>
</protein>
<gene>
    <name evidence="1" type="ORF">T190607A01A_20723</name>
</gene>
<organism evidence="1 2">
    <name type="scientific">Tenacibaculum platacis</name>
    <dbReference type="NCBI Taxonomy" id="3137852"/>
    <lineage>
        <taxon>Bacteria</taxon>
        <taxon>Pseudomonadati</taxon>
        <taxon>Bacteroidota</taxon>
        <taxon>Flavobacteriia</taxon>
        <taxon>Flavobacteriales</taxon>
        <taxon>Flavobacteriaceae</taxon>
        <taxon>Tenacibaculum</taxon>
    </lineage>
</organism>
<dbReference type="RefSeq" id="WP_348712278.1">
    <property type="nucleotide sequence ID" value="NZ_CAXIXY010000004.1"/>
</dbReference>
<dbReference type="SUPFAM" id="SSF49464">
    <property type="entry name" value="Carboxypeptidase regulatory domain-like"/>
    <property type="match status" value="1"/>
</dbReference>
<name>A0ABM9P1C2_9FLAO</name>
<accession>A0ABM9P1C2</accession>
<proteinExistence type="predicted"/>
<evidence type="ECO:0000313" key="1">
    <source>
        <dbReference type="EMBL" id="CAL2086939.1"/>
    </source>
</evidence>